<feature type="non-terminal residue" evidence="1">
    <location>
        <position position="1"/>
    </location>
</feature>
<name>A0A811U590_CERCA</name>
<evidence type="ECO:0000313" key="1">
    <source>
        <dbReference type="EMBL" id="CAD6993366.1"/>
    </source>
</evidence>
<feature type="non-terminal residue" evidence="1">
    <location>
        <position position="64"/>
    </location>
</feature>
<accession>A0A811U590</accession>
<dbReference type="AlphaFoldDB" id="A0A811U590"/>
<evidence type="ECO:0000313" key="2">
    <source>
        <dbReference type="Proteomes" id="UP000606786"/>
    </source>
</evidence>
<gene>
    <name evidence="1" type="ORF">CCAP1982_LOCUS2184</name>
</gene>
<reference evidence="1" key="1">
    <citation type="submission" date="2020-11" db="EMBL/GenBank/DDBJ databases">
        <authorList>
            <person name="Whitehead M."/>
        </authorList>
    </citation>
    <scope>NUCLEOTIDE SEQUENCE</scope>
    <source>
        <strain evidence="1">EGII</strain>
    </source>
</reference>
<sequence>IFQLGINIYSVQSQVTEFNARLNVVEGHNWLTHGCLHTPAHHCQHSVQPTKALCNIAIAFFQFV</sequence>
<comment type="caution">
    <text evidence="1">The sequence shown here is derived from an EMBL/GenBank/DDBJ whole genome shotgun (WGS) entry which is preliminary data.</text>
</comment>
<dbReference type="Proteomes" id="UP000606786">
    <property type="component" value="Unassembled WGS sequence"/>
</dbReference>
<proteinExistence type="predicted"/>
<dbReference type="EMBL" id="CAJHJT010000001">
    <property type="protein sequence ID" value="CAD6993366.1"/>
    <property type="molecule type" value="Genomic_DNA"/>
</dbReference>
<organism evidence="1 2">
    <name type="scientific">Ceratitis capitata</name>
    <name type="common">Mediterranean fruit fly</name>
    <name type="synonym">Tephritis capitata</name>
    <dbReference type="NCBI Taxonomy" id="7213"/>
    <lineage>
        <taxon>Eukaryota</taxon>
        <taxon>Metazoa</taxon>
        <taxon>Ecdysozoa</taxon>
        <taxon>Arthropoda</taxon>
        <taxon>Hexapoda</taxon>
        <taxon>Insecta</taxon>
        <taxon>Pterygota</taxon>
        <taxon>Neoptera</taxon>
        <taxon>Endopterygota</taxon>
        <taxon>Diptera</taxon>
        <taxon>Brachycera</taxon>
        <taxon>Muscomorpha</taxon>
        <taxon>Tephritoidea</taxon>
        <taxon>Tephritidae</taxon>
        <taxon>Ceratitis</taxon>
        <taxon>Ceratitis</taxon>
    </lineage>
</organism>
<protein>
    <submittedName>
        <fullName evidence="1">(Mediterranean fruit fly) hypothetical protein</fullName>
    </submittedName>
</protein>
<keyword evidence="2" id="KW-1185">Reference proteome</keyword>